<evidence type="ECO:0000256" key="1">
    <source>
        <dbReference type="SAM" id="Phobius"/>
    </source>
</evidence>
<gene>
    <name evidence="3" type="primary">LOC111105184</name>
</gene>
<feature type="transmembrane region" description="Helical" evidence="1">
    <location>
        <begin position="71"/>
        <end position="88"/>
    </location>
</feature>
<accession>A0A8B8AVD1</accession>
<sequence length="1041" mass="119943">MPYTRKKDTSVSTEEKLKEIVKFCAEFGYKILNLIEHIVENLSETLDELPIINILWKSIEGLKSEDKKTRFVHFIQILGGVLALIGIAVPPVCIVAECVSLVVYFLKIAFHRTDLKESLKPVLTNNDAFVHELAGLAERLDTTENFINQIDVQEHVGETTLQYLISRVDIHIAVDQLGNLKSRIYSLMTGGQDNLQMCLHLLTLFVRISTLRHSLLFRFMACLRLKEYSPGIVTALEKCIEKERLSNQSFLQFFSLPSLKTAAVLTVFDPLHENVVELVAYMKELRLPLHDLKEELHDRNFLIKPLRKPSMVLGRPLLSVRSIRAMEESSDVCNVRARFRFIAVDGEFNLFYIRSPDLKEYMYMKANSYCKYDVMSTPNESAMWRVIRVKETDNEEETHSCFIFCNKKWPDKIIFIENTSKEKAKGRKDATMIGHECLFTLTTLEDRPVRIPILRPGDLTVEPEDCPEEKTRLIPTGDCQISIPKPSSGIFTEMPETYFENRTKRPYSRKKDTSFSTEEKLKEIGKFFAEFGYKILNHEEDTSVSTEEKLKEIGKFCAEFGYKILNLIEHIVENLSETLHELSIINILWKSIEGLRSEDKKTRFVHFIQILGGVLALNGIAVPPVGIVAECVFLVVYFLKIAFHRTDLKESLKPVLTNDDAFVHELAGLAERLDTTEFFINQIDVQEHVDEATLQGLISYVDILIAVDQLGNLKSRIYSLMTGGQDNLQMCLHLLTLFVRISTLRHSLLFRFMACLRLKEYSLGTVTALEKCIETERLNNQSFLQFFSLPSLKTAAVLTVFDPLHENVVELVAYMKELRLPLHDLKEELHDRNFLIKPLRKPSMVLGRPFLSFRSIRAMKESTDVCNAQVRFRFIAVDGEFNLFYIRSPDLKEYMYMKANSYCKYDEMYRPNESAMWRVIRVKETDNEEGTHSCFIFCNKKWPDKIIFIENTSKEKAKGREDATIIGHECLFTLTPLEDRLVRIPILRPGDLTVEPEDCPEEKTRLIPTGDCQISIPKPSSGIFTEMPETYFENRTKAIVT</sequence>
<protein>
    <submittedName>
        <fullName evidence="3">Uncharacterized protein LOC111105184</fullName>
    </submittedName>
</protein>
<keyword evidence="1" id="KW-0472">Membrane</keyword>
<dbReference type="RefSeq" id="XP_022295061.1">
    <property type="nucleotide sequence ID" value="XM_022439353.1"/>
</dbReference>
<keyword evidence="1" id="KW-1133">Transmembrane helix</keyword>
<keyword evidence="2" id="KW-1185">Reference proteome</keyword>
<proteinExistence type="predicted"/>
<organism evidence="2 3">
    <name type="scientific">Crassostrea virginica</name>
    <name type="common">Eastern oyster</name>
    <dbReference type="NCBI Taxonomy" id="6565"/>
    <lineage>
        <taxon>Eukaryota</taxon>
        <taxon>Metazoa</taxon>
        <taxon>Spiralia</taxon>
        <taxon>Lophotrochozoa</taxon>
        <taxon>Mollusca</taxon>
        <taxon>Bivalvia</taxon>
        <taxon>Autobranchia</taxon>
        <taxon>Pteriomorphia</taxon>
        <taxon>Ostreida</taxon>
        <taxon>Ostreoidea</taxon>
        <taxon>Ostreidae</taxon>
        <taxon>Crassostrea</taxon>
    </lineage>
</organism>
<evidence type="ECO:0000313" key="2">
    <source>
        <dbReference type="Proteomes" id="UP000694844"/>
    </source>
</evidence>
<dbReference type="Proteomes" id="UP000694844">
    <property type="component" value="Chromosome 7"/>
</dbReference>
<evidence type="ECO:0000313" key="3">
    <source>
        <dbReference type="RefSeq" id="XP_022295061.1"/>
    </source>
</evidence>
<name>A0A8B8AVD1_CRAVI</name>
<dbReference type="OrthoDB" id="6175374at2759"/>
<reference evidence="3" key="1">
    <citation type="submission" date="2025-08" db="UniProtKB">
        <authorList>
            <consortium name="RefSeq"/>
        </authorList>
    </citation>
    <scope>IDENTIFICATION</scope>
    <source>
        <tissue evidence="3">Whole sample</tissue>
    </source>
</reference>
<dbReference type="KEGG" id="cvn:111105184"/>
<keyword evidence="1" id="KW-0812">Transmembrane</keyword>
<dbReference type="AlphaFoldDB" id="A0A8B8AVD1"/>
<dbReference type="GeneID" id="111105184"/>